<evidence type="ECO:0000256" key="1">
    <source>
        <dbReference type="ARBA" id="ARBA00004367"/>
    </source>
</evidence>
<evidence type="ECO:0000256" key="7">
    <source>
        <dbReference type="ARBA" id="ARBA00023157"/>
    </source>
</evidence>
<evidence type="ECO:0000256" key="2">
    <source>
        <dbReference type="ARBA" id="ARBA00009918"/>
    </source>
</evidence>
<gene>
    <name evidence="11" type="ORF">SERLADRAFT_475403</name>
</gene>
<feature type="region of interest" description="Disordered" evidence="8">
    <location>
        <begin position="319"/>
        <end position="364"/>
    </location>
</feature>
<dbReference type="RefSeq" id="XP_007321899.1">
    <property type="nucleotide sequence ID" value="XM_007321837.1"/>
</dbReference>
<dbReference type="PANTHER" id="PTHR15414:SF0">
    <property type="entry name" value="ENDOPLASMIC RETICULUM LECTIN 1"/>
    <property type="match status" value="1"/>
</dbReference>
<evidence type="ECO:0000256" key="6">
    <source>
        <dbReference type="ARBA" id="ARBA00022824"/>
    </source>
</evidence>
<name>F8P675_SERL9</name>
<dbReference type="GO" id="GO:0005788">
    <property type="term" value="C:endoplasmic reticulum lumen"/>
    <property type="evidence" value="ECO:0007669"/>
    <property type="project" value="TreeGrafter"/>
</dbReference>
<dbReference type="Gene3D" id="2.70.130.10">
    <property type="entry name" value="Mannose-6-phosphate receptor binding domain"/>
    <property type="match status" value="1"/>
</dbReference>
<dbReference type="InterPro" id="IPR044865">
    <property type="entry name" value="MRH_dom"/>
</dbReference>
<dbReference type="SUPFAM" id="SSF50911">
    <property type="entry name" value="Mannose 6-phosphate receptor domain"/>
    <property type="match status" value="1"/>
</dbReference>
<dbReference type="EMBL" id="GL945439">
    <property type="protein sequence ID" value="EGO20942.1"/>
    <property type="molecule type" value="Genomic_DNA"/>
</dbReference>
<dbReference type="InterPro" id="IPR009011">
    <property type="entry name" value="Man6P_isomerase_rcpt-bd_dom_sf"/>
</dbReference>
<dbReference type="GO" id="GO:0005789">
    <property type="term" value="C:endoplasmic reticulum membrane"/>
    <property type="evidence" value="ECO:0007669"/>
    <property type="project" value="UniProtKB-SubCell"/>
</dbReference>
<keyword evidence="4 9" id="KW-0732">Signal</keyword>
<feature type="domain" description="MRH" evidence="10">
    <location>
        <begin position="157"/>
        <end position="299"/>
    </location>
</feature>
<protein>
    <recommendedName>
        <fullName evidence="3">Protein OS-9 homolog</fullName>
    </recommendedName>
</protein>
<sequence length="509" mass="56601">MRSAPAFALAVCVGLLPVQARLLYSGPEDVHAFPKHRVTFLNNLPVLNETAQRWLRDGLRGGAREFLDETWNDDASWHTVPSLKEIGSGDIHGAAESSKPFDAPASGYMLEHMKLGPQNSFLCLVPPTRDIPQPASENSDLDATLGQSWSLLQPLSGKCLYHRQTWFTYSYCHNQEIRQFRELPHAHPHPPGGYEPAEDPEWESYTLGRAPPPPESSPELTFAEQDAQVANLEVARGPSSRYLVQRWGDGTPCDKTGKPREVEVQFHCSMTMTDSILLVREAKTCSYVLVVQTPKLCGQPGFKSRLDTREEAFIRCREIIDPPSDKSSEEPPQTELADFHQQPLQTPTDTLNESSRPLHLTSRRSPFTLPVQDHVQGYTTLGSGEGSNKKGNAYDEMLKRTLEAILSSPELQALSGENPQVFIERTGENGEFVLEIVEEIPLDEFAEAGDANVREGELDIAHLADVLRKAGIEVKGGKEKDSASKAKSKRVQEEEGEKEDESRQGKDEL</sequence>
<feature type="signal peptide" evidence="9">
    <location>
        <begin position="1"/>
        <end position="20"/>
    </location>
</feature>
<dbReference type="GO" id="GO:0030246">
    <property type="term" value="F:carbohydrate binding"/>
    <property type="evidence" value="ECO:0007669"/>
    <property type="project" value="UniProtKB-KW"/>
</dbReference>
<feature type="compositionally biased region" description="Polar residues" evidence="8">
    <location>
        <begin position="342"/>
        <end position="355"/>
    </location>
</feature>
<dbReference type="InterPro" id="IPR012913">
    <property type="entry name" value="OS9-like_dom"/>
</dbReference>
<comment type="similarity">
    <text evidence="2">Belongs to the OS-9 family.</text>
</comment>
<dbReference type="Proteomes" id="UP000008064">
    <property type="component" value="Unassembled WGS sequence"/>
</dbReference>
<feature type="compositionally biased region" description="Basic and acidic residues" evidence="8">
    <location>
        <begin position="500"/>
        <end position="509"/>
    </location>
</feature>
<keyword evidence="7" id="KW-1015">Disulfide bond</keyword>
<feature type="region of interest" description="Disordered" evidence="8">
    <location>
        <begin position="183"/>
        <end position="220"/>
    </location>
</feature>
<feature type="chain" id="PRO_5003381891" description="Protein OS-9 homolog" evidence="9">
    <location>
        <begin position="21"/>
        <end position="509"/>
    </location>
</feature>
<evidence type="ECO:0000256" key="8">
    <source>
        <dbReference type="SAM" id="MobiDB-lite"/>
    </source>
</evidence>
<comment type="subcellular location">
    <subcellularLocation>
        <location evidence="1">Endoplasmic reticulum membrane</location>
        <topology evidence="1">Peripheral membrane protein</topology>
        <orientation evidence="1">Lumenal side</orientation>
    </subcellularLocation>
</comment>
<proteinExistence type="inferred from homology"/>
<dbReference type="GeneID" id="18820635"/>
<feature type="region of interest" description="Disordered" evidence="8">
    <location>
        <begin position="474"/>
        <end position="509"/>
    </location>
</feature>
<evidence type="ECO:0000256" key="4">
    <source>
        <dbReference type="ARBA" id="ARBA00022729"/>
    </source>
</evidence>
<dbReference type="AlphaFoldDB" id="F8P675"/>
<reference evidence="11" key="1">
    <citation type="submission" date="2011-04" db="EMBL/GenBank/DDBJ databases">
        <title>Evolution of plant cell wall degrading machinery underlies the functional diversity of forest fungi.</title>
        <authorList>
            <consortium name="US DOE Joint Genome Institute (JGI-PGF)"/>
            <person name="Eastwood D.C."/>
            <person name="Floudas D."/>
            <person name="Binder M."/>
            <person name="Majcherczyk A."/>
            <person name="Schneider P."/>
            <person name="Aerts A."/>
            <person name="Asiegbu F.O."/>
            <person name="Baker S.E."/>
            <person name="Barry K."/>
            <person name="Bendiksby M."/>
            <person name="Blumentritt M."/>
            <person name="Coutinho P.M."/>
            <person name="Cullen D."/>
            <person name="Cullen D."/>
            <person name="Gathman A."/>
            <person name="Goodell B."/>
            <person name="Henrissat B."/>
            <person name="Ihrmark K."/>
            <person name="Kauserud H."/>
            <person name="Kohler A."/>
            <person name="LaButti K."/>
            <person name="Lapidus A."/>
            <person name="Lavin J.L."/>
            <person name="Lee Y.-H."/>
            <person name="Lindquist E."/>
            <person name="Lilly W."/>
            <person name="Lucas S."/>
            <person name="Morin E."/>
            <person name="Murat C."/>
            <person name="Oguiza J.A."/>
            <person name="Park J."/>
            <person name="Pisabarro A.G."/>
            <person name="Riley R."/>
            <person name="Rosling A."/>
            <person name="Salamov A."/>
            <person name="Schmidt O."/>
            <person name="Schmutz J."/>
            <person name="Skrede I."/>
            <person name="Stenlid J."/>
            <person name="Wiebenga A."/>
            <person name="Xie X."/>
            <person name="Kues U."/>
            <person name="Hibbett D.S."/>
            <person name="Hoffmeister D."/>
            <person name="Hogberg N."/>
            <person name="Martin F."/>
            <person name="Grigoriev I.V."/>
            <person name="Watkinson S.C."/>
        </authorList>
    </citation>
    <scope>NUCLEOTIDE SEQUENCE</scope>
    <source>
        <strain evidence="11">S7.9</strain>
    </source>
</reference>
<organism>
    <name type="scientific">Serpula lacrymans var. lacrymans (strain S7.9)</name>
    <name type="common">Dry rot fungus</name>
    <dbReference type="NCBI Taxonomy" id="578457"/>
    <lineage>
        <taxon>Eukaryota</taxon>
        <taxon>Fungi</taxon>
        <taxon>Dikarya</taxon>
        <taxon>Basidiomycota</taxon>
        <taxon>Agaricomycotina</taxon>
        <taxon>Agaricomycetes</taxon>
        <taxon>Agaricomycetidae</taxon>
        <taxon>Boletales</taxon>
        <taxon>Coniophorineae</taxon>
        <taxon>Serpulaceae</taxon>
        <taxon>Serpula</taxon>
    </lineage>
</organism>
<accession>F8P675</accession>
<dbReference type="OrthoDB" id="448954at2759"/>
<keyword evidence="5" id="KW-0430">Lectin</keyword>
<dbReference type="GO" id="GO:0030970">
    <property type="term" value="P:retrograde protein transport, ER to cytosol"/>
    <property type="evidence" value="ECO:0007669"/>
    <property type="project" value="TreeGrafter"/>
</dbReference>
<feature type="compositionally biased region" description="Basic and acidic residues" evidence="8">
    <location>
        <begin position="474"/>
        <end position="484"/>
    </location>
</feature>
<evidence type="ECO:0000256" key="9">
    <source>
        <dbReference type="SAM" id="SignalP"/>
    </source>
</evidence>
<dbReference type="KEGG" id="sla:SERLADRAFT_475403"/>
<keyword evidence="6" id="KW-0256">Endoplasmic reticulum</keyword>
<evidence type="ECO:0000313" key="11">
    <source>
        <dbReference type="EMBL" id="EGO20942.1"/>
    </source>
</evidence>
<dbReference type="GO" id="GO:0030968">
    <property type="term" value="P:endoplasmic reticulum unfolded protein response"/>
    <property type="evidence" value="ECO:0007669"/>
    <property type="project" value="InterPro"/>
</dbReference>
<dbReference type="HOGENOM" id="CLU_039533_0_0_1"/>
<dbReference type="Pfam" id="PF07915">
    <property type="entry name" value="PRKCSH"/>
    <property type="match status" value="1"/>
</dbReference>
<evidence type="ECO:0000259" key="10">
    <source>
        <dbReference type="PROSITE" id="PS51914"/>
    </source>
</evidence>
<feature type="compositionally biased region" description="Basic and acidic residues" evidence="8">
    <location>
        <begin position="319"/>
        <end position="329"/>
    </location>
</feature>
<dbReference type="PROSITE" id="PS51914">
    <property type="entry name" value="MRH"/>
    <property type="match status" value="1"/>
</dbReference>
<evidence type="ECO:0000256" key="3">
    <source>
        <dbReference type="ARBA" id="ARBA00018727"/>
    </source>
</evidence>
<evidence type="ECO:0000256" key="5">
    <source>
        <dbReference type="ARBA" id="ARBA00022734"/>
    </source>
</evidence>
<dbReference type="InterPro" id="IPR045149">
    <property type="entry name" value="OS-9-like"/>
</dbReference>
<dbReference type="PANTHER" id="PTHR15414">
    <property type="entry name" value="OS-9-RELATED"/>
    <property type="match status" value="1"/>
</dbReference>